<accession>A0AAV1K170</accession>
<feature type="region of interest" description="Disordered" evidence="5">
    <location>
        <begin position="299"/>
        <end position="322"/>
    </location>
</feature>
<organism evidence="7 8">
    <name type="scientific">Leptosia nina</name>
    <dbReference type="NCBI Taxonomy" id="320188"/>
    <lineage>
        <taxon>Eukaryota</taxon>
        <taxon>Metazoa</taxon>
        <taxon>Ecdysozoa</taxon>
        <taxon>Arthropoda</taxon>
        <taxon>Hexapoda</taxon>
        <taxon>Insecta</taxon>
        <taxon>Pterygota</taxon>
        <taxon>Neoptera</taxon>
        <taxon>Endopterygota</taxon>
        <taxon>Lepidoptera</taxon>
        <taxon>Glossata</taxon>
        <taxon>Ditrysia</taxon>
        <taxon>Papilionoidea</taxon>
        <taxon>Pieridae</taxon>
        <taxon>Pierinae</taxon>
        <taxon>Leptosia</taxon>
    </lineage>
</organism>
<evidence type="ECO:0000313" key="8">
    <source>
        <dbReference type="Proteomes" id="UP001497472"/>
    </source>
</evidence>
<comment type="caution">
    <text evidence="7">The sequence shown here is derived from an EMBL/GenBank/DDBJ whole genome shotgun (WGS) entry which is preliminary data.</text>
</comment>
<dbReference type="InterPro" id="IPR001876">
    <property type="entry name" value="Znf_RanBP2"/>
</dbReference>
<dbReference type="PROSITE" id="PS50199">
    <property type="entry name" value="ZF_RANBP2_2"/>
    <property type="match status" value="2"/>
</dbReference>
<dbReference type="EMBL" id="CAVLEF010000279">
    <property type="protein sequence ID" value="CAK1554604.1"/>
    <property type="molecule type" value="Genomic_DNA"/>
</dbReference>
<feature type="domain" description="RanBP2-type" evidence="6">
    <location>
        <begin position="559"/>
        <end position="588"/>
    </location>
</feature>
<dbReference type="Gene3D" id="4.10.1060.10">
    <property type="entry name" value="Zinc finger, RanBP2-type"/>
    <property type="match status" value="1"/>
</dbReference>
<dbReference type="PROSITE" id="PS01358">
    <property type="entry name" value="ZF_RANBP2_1"/>
    <property type="match status" value="2"/>
</dbReference>
<proteinExistence type="predicted"/>
<dbReference type="SMART" id="SM00547">
    <property type="entry name" value="ZnF_RBZ"/>
    <property type="match status" value="2"/>
</dbReference>
<name>A0AAV1K170_9NEOP</name>
<evidence type="ECO:0000256" key="5">
    <source>
        <dbReference type="SAM" id="MobiDB-lite"/>
    </source>
</evidence>
<evidence type="ECO:0000256" key="2">
    <source>
        <dbReference type="ARBA" id="ARBA00022771"/>
    </source>
</evidence>
<evidence type="ECO:0000259" key="6">
    <source>
        <dbReference type="PROSITE" id="PS50199"/>
    </source>
</evidence>
<evidence type="ECO:0000313" key="7">
    <source>
        <dbReference type="EMBL" id="CAK1554604.1"/>
    </source>
</evidence>
<keyword evidence="2 4" id="KW-0863">Zinc-finger</keyword>
<evidence type="ECO:0000256" key="1">
    <source>
        <dbReference type="ARBA" id="ARBA00022723"/>
    </source>
</evidence>
<evidence type="ECO:0000256" key="3">
    <source>
        <dbReference type="ARBA" id="ARBA00022833"/>
    </source>
</evidence>
<feature type="compositionally biased region" description="Polar residues" evidence="5">
    <location>
        <begin position="900"/>
        <end position="928"/>
    </location>
</feature>
<dbReference type="GO" id="GO:0008270">
    <property type="term" value="F:zinc ion binding"/>
    <property type="evidence" value="ECO:0007669"/>
    <property type="project" value="UniProtKB-KW"/>
</dbReference>
<sequence>MSSDRNENEEEPSSPEYEQSFVKRMTNILPSTITKWFVNSSSCIKRSAKRSMNIEDNNSVLDSSRLGDETPAAKKMKLTPMSLNNSFPKMASSSTNTDITSTVITQPQKRNSISKRDMNPSTFESEPDELGEFNSEIVSKVVHFLNNALSSGDNSVTRTRKSLFDNSEIDGRKTENSNMPSYGSTFYSGKTVYGGAASNTHVVSPQINEEKTASNKVESSESLTKSISAKKIMDMLENYSSPLSEAKRISQYVNRDKSLTPNTIKQSENSFKTQELYVPHYASILSTKRKSRFMDTTNTARQLTASHSSTSKPSRNKLSNANGETYNKSVKQMKQKIVVPDPLPVNLTAALEINSDKLPNFTTFIKSSGVPNNTPAYESKNTADTTDSLKIDERSNSKNSHVDLEKPAHVFSINKKIPEFSFTNPEKCVEKVVKDAIKFSKSNAMGQENETKENNSTMFDGKQLEDNSKIHLSTTYEITQKRQQENQEVNEKSMVLETQKPDKTWNCDICWFVNNSMAKQCIACATVPTTESVSKESEKQATTNFMNKDNLLSKITKAQTEKWTCPICLVHNSNDKSRCVCCAAEKISNKVPAKFNFGTSNTTFKFGIDLKVNKDKKTIQETNNTVSPQPSLSILETIPKTCTDVFSNKVAEPETSMPLTPQSMVFTYNVCEAIQLPTKSTMVENTATTIKATVTEAPTFNAPQSENKDSQKETNFPVTNFFKSIESSNTFQKCSDTISKPLFGNFQLPSSTPLFTSSTHQGFLNSENQISLITASRTLFPETSSESTTVYSDYRLSEKVETTTPKVTLSIPRFSFGLANTQITTATSTKPSFNLTFVSSNKTSTPNVFNNTFTIPVPDKISSNFAAPPVPIVSETLRPMSNILPTSMTNTAMLGGNGLSGNTFVNDNPQNNSGSNLSNTTAQQTSSPGLFGIQNENNATNTNTNTNTNANANAIPNGQETSEFFLGSNMPASVYNNNVGVSTFGNHGQETGVFGMSIQFTDNAFSNSIPNSSFPVIFGNSLANSTIAPATSMFQQPSDSQIAGGFGAPSPFDTNVNRSVSQPSLNLSNGQSSRGVFGFTQPAQQQPQPVGVYGFTGAPVPQVQFKVGSAPNTTARRMRKAVRRTTQR</sequence>
<evidence type="ECO:0000256" key="4">
    <source>
        <dbReference type="PROSITE-ProRule" id="PRU00322"/>
    </source>
</evidence>
<dbReference type="Proteomes" id="UP001497472">
    <property type="component" value="Unassembled WGS sequence"/>
</dbReference>
<gene>
    <name evidence="7" type="ORF">LNINA_LOCUS13505</name>
</gene>
<keyword evidence="8" id="KW-1185">Reference proteome</keyword>
<feature type="domain" description="RanBP2-type" evidence="6">
    <location>
        <begin position="500"/>
        <end position="530"/>
    </location>
</feature>
<reference evidence="7 8" key="1">
    <citation type="submission" date="2023-11" db="EMBL/GenBank/DDBJ databases">
        <authorList>
            <person name="Okamura Y."/>
        </authorList>
    </citation>
    <scope>NUCLEOTIDE SEQUENCE [LARGE SCALE GENOMIC DNA]</scope>
</reference>
<feature type="compositionally biased region" description="Low complexity" evidence="5">
    <location>
        <begin position="937"/>
        <end position="954"/>
    </location>
</feature>
<dbReference type="AlphaFoldDB" id="A0AAV1K170"/>
<protein>
    <recommendedName>
        <fullName evidence="6">RanBP2-type domain-containing protein</fullName>
    </recommendedName>
</protein>
<feature type="region of interest" description="Disordered" evidence="5">
    <location>
        <begin position="107"/>
        <end position="128"/>
    </location>
</feature>
<feature type="region of interest" description="Disordered" evidence="5">
    <location>
        <begin position="899"/>
        <end position="956"/>
    </location>
</feature>
<keyword evidence="3" id="KW-0862">Zinc</keyword>
<keyword evidence="1" id="KW-0479">Metal-binding</keyword>